<evidence type="ECO:0000313" key="2">
    <source>
        <dbReference type="Proteomes" id="UP000076501"/>
    </source>
</evidence>
<evidence type="ECO:0000313" key="1">
    <source>
        <dbReference type="EMBL" id="KZD32568.1"/>
    </source>
</evidence>
<dbReference type="Proteomes" id="UP000076501">
    <property type="component" value="Unassembled WGS sequence"/>
</dbReference>
<dbReference type="EMBL" id="LJKA01000050">
    <property type="protein sequence ID" value="KZD32568.1"/>
    <property type="molecule type" value="Genomic_DNA"/>
</dbReference>
<sequence length="39" mass="4656">MLEKSMFMHNGHCKADPEMPINFIYLAKVREFRAFCVSY</sequence>
<name>A0A161R245_BACCE</name>
<organism evidence="1 2">
    <name type="scientific">Bacillus cereus</name>
    <dbReference type="NCBI Taxonomy" id="1396"/>
    <lineage>
        <taxon>Bacteria</taxon>
        <taxon>Bacillati</taxon>
        <taxon>Bacillota</taxon>
        <taxon>Bacilli</taxon>
        <taxon>Bacillales</taxon>
        <taxon>Bacillaceae</taxon>
        <taxon>Bacillus</taxon>
        <taxon>Bacillus cereus group</taxon>
    </lineage>
</organism>
<protein>
    <submittedName>
        <fullName evidence="1">Uncharacterized protein</fullName>
    </submittedName>
</protein>
<reference evidence="1 2" key="1">
    <citation type="submission" date="2015-09" db="EMBL/GenBank/DDBJ databases">
        <title>Bacillus cereus food isolates.</title>
        <authorList>
            <person name="Boekhorst J."/>
        </authorList>
    </citation>
    <scope>NUCLEOTIDE SEQUENCE [LARGE SCALE GENOMIC DNA]</scope>
    <source>
        <strain evidence="1 2">B4082</strain>
    </source>
</reference>
<dbReference type="AlphaFoldDB" id="A0A161R245"/>
<dbReference type="PATRIC" id="fig|1396.539.peg.3103"/>
<accession>A0A161R245</accession>
<comment type="caution">
    <text evidence="1">The sequence shown here is derived from an EMBL/GenBank/DDBJ whole genome shotgun (WGS) entry which is preliminary data.</text>
</comment>
<gene>
    <name evidence="1" type="ORF">B4082_3419</name>
</gene>
<proteinExistence type="predicted"/>